<protein>
    <submittedName>
        <fullName evidence="3">7867_t:CDS:1</fullName>
    </submittedName>
</protein>
<name>A0A9N9AWX0_9GLOM</name>
<dbReference type="Pfam" id="PF23465">
    <property type="entry name" value="DUF7131"/>
    <property type="match status" value="1"/>
</dbReference>
<dbReference type="Pfam" id="PF23463">
    <property type="entry name" value="WWE_2"/>
    <property type="match status" value="1"/>
</dbReference>
<sequence length="975" mass="110736">MSIPPLSCQGYEYKVPPVRWFQAIDVPSWDPFHSNQGGEEAEECPMEWIPFSKHDSAILESAYSSRVSGMKVTCSEDHLFEVDLDSREISPIYWIGPIYQVVRASWFYEGEGGKFIPCDEFLSDQIEDGYIKHQAWIPPQNSNDENNKNKNLQERSRYLTDKYSGQYVVYLNTALAWLIIDDLTGKLSKTFFSSFTNGEHLGGVKLLRGYWEVEKYLLKNSAAVKDNTKIDMEKLKDNSNLDDDNKRLHNLNHQKREIEDYEEIEEPEREIDHLILCIHGIGQKLNEKKRSPNFVNEVNLLRRTIKQIYASNPPSDVAARLADRKINSNNGRSKFEKGSQIGNGIQVLPINWRQDIKFGMASEKDQTLHDLSLSFGEGQPTLDEIKLDSVPNLRMLISDALVDVLLYMTPKFRDMILKIVVREMNRVYNLFIDRNPNFLKIGGKVSIYGHSLGSLVAFDVLCHQSILTSPFNNDLDCIFGVCPQNDFHHSNINNGHHRISNGSRLNGRDGLNCNNGINGINQSREWNEKKKFTGNKFFNQLYDEPECLSRDSNDEHRLQQLKYKLDFEAETLYSVGSPIGLFLLLKGVKIGSRKYYDALNKINESNNWSEVNLNSYDEIDLNGKSDNSSEGNSEFKYRRTMMNSQKKKRQNLNKDQLMSQDQTSLIPLCYPAVNNIYNIFHKSDPIAYRLEPLISRHCKSLKPALIPYHKGGLKAVQLASDTSVQQSTKQKQLEQIRSDSMLAGNSSSSCASLPVEMTRNGNSGAMNVQNVGTNIVRRGGINGRSFKKRNGSELHKSCIKNLHNCNGSIDNKRRDSVDSNGKSTVLNSGGSIYASSLYKDANGSVIGLTAEARRKSYQIRKSTSAQLEEDLDYKNTGEERLKSLNKNVGYLSAISVHLNYWTDCDVAHFILQETYKNYDDGKNSSRRPSARHDHTLTTHMKNPIGGHIKEITAAKNVIVTQKKAKNVIKGETIRK</sequence>
<keyword evidence="4" id="KW-1185">Reference proteome</keyword>
<feature type="region of interest" description="Disordered" evidence="1">
    <location>
        <begin position="918"/>
        <end position="942"/>
    </location>
</feature>
<dbReference type="Proteomes" id="UP000789706">
    <property type="component" value="Unassembled WGS sequence"/>
</dbReference>
<accession>A0A9N9AWX0</accession>
<dbReference type="Pfam" id="PF02862">
    <property type="entry name" value="DDHD"/>
    <property type="match status" value="1"/>
</dbReference>
<dbReference type="OrthoDB" id="431378at2759"/>
<comment type="caution">
    <text evidence="3">The sequence shown here is derived from an EMBL/GenBank/DDBJ whole genome shotgun (WGS) entry which is preliminary data.</text>
</comment>
<dbReference type="PROSITE" id="PS51043">
    <property type="entry name" value="DDHD"/>
    <property type="match status" value="1"/>
</dbReference>
<dbReference type="InterPro" id="IPR004177">
    <property type="entry name" value="DDHD_dom"/>
</dbReference>
<dbReference type="GO" id="GO:0004620">
    <property type="term" value="F:phospholipase activity"/>
    <property type="evidence" value="ECO:0007669"/>
    <property type="project" value="TreeGrafter"/>
</dbReference>
<dbReference type="PANTHER" id="PTHR23509:SF10">
    <property type="entry name" value="LD21067P"/>
    <property type="match status" value="1"/>
</dbReference>
<organism evidence="3 4">
    <name type="scientific">Diversispora eburnea</name>
    <dbReference type="NCBI Taxonomy" id="1213867"/>
    <lineage>
        <taxon>Eukaryota</taxon>
        <taxon>Fungi</taxon>
        <taxon>Fungi incertae sedis</taxon>
        <taxon>Mucoromycota</taxon>
        <taxon>Glomeromycotina</taxon>
        <taxon>Glomeromycetes</taxon>
        <taxon>Diversisporales</taxon>
        <taxon>Diversisporaceae</taxon>
        <taxon>Diversispora</taxon>
    </lineage>
</organism>
<dbReference type="EMBL" id="CAJVPK010000755">
    <property type="protein sequence ID" value="CAG8546438.1"/>
    <property type="molecule type" value="Genomic_DNA"/>
</dbReference>
<dbReference type="AlphaFoldDB" id="A0A9N9AWX0"/>
<reference evidence="3" key="1">
    <citation type="submission" date="2021-06" db="EMBL/GenBank/DDBJ databases">
        <authorList>
            <person name="Kallberg Y."/>
            <person name="Tangrot J."/>
            <person name="Rosling A."/>
        </authorList>
    </citation>
    <scope>NUCLEOTIDE SEQUENCE</scope>
    <source>
        <strain evidence="3">AZ414A</strain>
    </source>
</reference>
<dbReference type="InterPro" id="IPR058055">
    <property type="entry name" value="PA-PLA1"/>
</dbReference>
<dbReference type="InterPro" id="IPR057826">
    <property type="entry name" value="WWE_C20G8.02"/>
</dbReference>
<dbReference type="InterPro" id="IPR055555">
    <property type="entry name" value="PA-PLA1_DUF7131"/>
</dbReference>
<evidence type="ECO:0000313" key="3">
    <source>
        <dbReference type="EMBL" id="CAG8546438.1"/>
    </source>
</evidence>
<dbReference type="GO" id="GO:0005737">
    <property type="term" value="C:cytoplasm"/>
    <property type="evidence" value="ECO:0007669"/>
    <property type="project" value="TreeGrafter"/>
</dbReference>
<dbReference type="PANTHER" id="PTHR23509">
    <property type="entry name" value="PA-PL1 PHOSPHOLIPASE FAMILY"/>
    <property type="match status" value="1"/>
</dbReference>
<evidence type="ECO:0000256" key="1">
    <source>
        <dbReference type="SAM" id="MobiDB-lite"/>
    </source>
</evidence>
<proteinExistence type="predicted"/>
<evidence type="ECO:0000259" key="2">
    <source>
        <dbReference type="PROSITE" id="PS51043"/>
    </source>
</evidence>
<evidence type="ECO:0000313" key="4">
    <source>
        <dbReference type="Proteomes" id="UP000789706"/>
    </source>
</evidence>
<feature type="domain" description="DDHD" evidence="2">
    <location>
        <begin position="565"/>
        <end position="916"/>
    </location>
</feature>
<dbReference type="SMART" id="SM01127">
    <property type="entry name" value="DDHD"/>
    <property type="match status" value="1"/>
</dbReference>
<gene>
    <name evidence="3" type="ORF">DEBURN_LOCUS6878</name>
</gene>
<dbReference type="GO" id="GO:0046872">
    <property type="term" value="F:metal ion binding"/>
    <property type="evidence" value="ECO:0007669"/>
    <property type="project" value="InterPro"/>
</dbReference>